<dbReference type="InterPro" id="IPR028082">
    <property type="entry name" value="Peripla_BP_I"/>
</dbReference>
<evidence type="ECO:0000256" key="1">
    <source>
        <dbReference type="ARBA" id="ARBA00022491"/>
    </source>
</evidence>
<evidence type="ECO:0000256" key="2">
    <source>
        <dbReference type="ARBA" id="ARBA00023015"/>
    </source>
</evidence>
<dbReference type="RefSeq" id="WP_209773525.1">
    <property type="nucleotide sequence ID" value="NZ_JAGGLO010000004.1"/>
</dbReference>
<name>A0ABS7YWB9_9FIRM</name>
<evidence type="ECO:0000313" key="6">
    <source>
        <dbReference type="EMBL" id="MCA2096038.1"/>
    </source>
</evidence>
<dbReference type="CDD" id="cd06267">
    <property type="entry name" value="PBP1_LacI_sugar_binding-like"/>
    <property type="match status" value="1"/>
</dbReference>
<dbReference type="Pfam" id="PF00356">
    <property type="entry name" value="LacI"/>
    <property type="match status" value="1"/>
</dbReference>
<dbReference type="PRINTS" id="PR00036">
    <property type="entry name" value="HTHLACI"/>
</dbReference>
<dbReference type="InterPro" id="IPR046335">
    <property type="entry name" value="LacI/GalR-like_sensor"/>
</dbReference>
<dbReference type="PANTHER" id="PTHR30146:SF95">
    <property type="entry name" value="RIBOSE OPERON REPRESSOR"/>
    <property type="match status" value="1"/>
</dbReference>
<dbReference type="InterPro" id="IPR010982">
    <property type="entry name" value="Lambda_DNA-bd_dom_sf"/>
</dbReference>
<reference evidence="7" key="1">
    <citation type="submission" date="2023-07" db="EMBL/GenBank/DDBJ databases">
        <title>FDA dAtabase for Regulatory Grade micrObial Sequences (FDA-ARGOS): Supporting development and validation of Infectious Disease Dx tests.</title>
        <authorList>
            <person name="Sproer C."/>
            <person name="Gronow S."/>
            <person name="Severitt S."/>
            <person name="Schroder I."/>
            <person name="Tallon L."/>
            <person name="Sadzewicz L."/>
            <person name="Zhao X."/>
            <person name="Boylan J."/>
            <person name="Ott S."/>
            <person name="Bowen H."/>
            <person name="Vavikolanu K."/>
            <person name="Hazen T."/>
            <person name="Aluvathingal J."/>
            <person name="Nadendla S."/>
            <person name="Lowell S."/>
            <person name="Myers T."/>
            <person name="Yan Y."/>
        </authorList>
    </citation>
    <scope>NUCLEOTIDE SEQUENCE [LARGE SCALE GENOMIC DNA]</scope>
    <source>
        <strain evidence="7">FDAARGOS_1538</strain>
    </source>
</reference>
<organism evidence="6 7">
    <name type="scientific">Anaerococcus degeneri</name>
    <dbReference type="NCBI Taxonomy" id="361500"/>
    <lineage>
        <taxon>Bacteria</taxon>
        <taxon>Bacillati</taxon>
        <taxon>Bacillota</taxon>
        <taxon>Tissierellia</taxon>
        <taxon>Tissierellales</taxon>
        <taxon>Peptoniphilaceae</taxon>
        <taxon>Anaerococcus</taxon>
    </lineage>
</organism>
<dbReference type="Gene3D" id="1.10.260.40">
    <property type="entry name" value="lambda repressor-like DNA-binding domains"/>
    <property type="match status" value="1"/>
</dbReference>
<protein>
    <submittedName>
        <fullName evidence="6">LacI family transcriptional regulator</fullName>
    </submittedName>
</protein>
<dbReference type="SUPFAM" id="SSF47413">
    <property type="entry name" value="lambda repressor-like DNA-binding domains"/>
    <property type="match status" value="1"/>
</dbReference>
<dbReference type="SUPFAM" id="SSF53822">
    <property type="entry name" value="Periplasmic binding protein-like I"/>
    <property type="match status" value="1"/>
</dbReference>
<dbReference type="PROSITE" id="PS00356">
    <property type="entry name" value="HTH_LACI_1"/>
    <property type="match status" value="1"/>
</dbReference>
<accession>A0ABS7YWB9</accession>
<dbReference type="Gene3D" id="3.40.50.2300">
    <property type="match status" value="2"/>
</dbReference>
<evidence type="ECO:0000256" key="3">
    <source>
        <dbReference type="ARBA" id="ARBA00023125"/>
    </source>
</evidence>
<evidence type="ECO:0000313" key="7">
    <source>
        <dbReference type="Proteomes" id="UP001198374"/>
    </source>
</evidence>
<dbReference type="EMBL" id="JAIWIY010000001">
    <property type="protein sequence ID" value="MCA2096038.1"/>
    <property type="molecule type" value="Genomic_DNA"/>
</dbReference>
<dbReference type="PANTHER" id="PTHR30146">
    <property type="entry name" value="LACI-RELATED TRANSCRIPTIONAL REPRESSOR"/>
    <property type="match status" value="1"/>
</dbReference>
<keyword evidence="7" id="KW-1185">Reference proteome</keyword>
<evidence type="ECO:0000259" key="5">
    <source>
        <dbReference type="PROSITE" id="PS50932"/>
    </source>
</evidence>
<dbReference type="InterPro" id="IPR000843">
    <property type="entry name" value="HTH_LacI"/>
</dbReference>
<feature type="domain" description="HTH lacI-type" evidence="5">
    <location>
        <begin position="29"/>
        <end position="83"/>
    </location>
</feature>
<dbReference type="SMART" id="SM00354">
    <property type="entry name" value="HTH_LACI"/>
    <property type="match status" value="1"/>
</dbReference>
<keyword evidence="2" id="KW-0805">Transcription regulation</keyword>
<proteinExistence type="predicted"/>
<evidence type="ECO:0000256" key="4">
    <source>
        <dbReference type="ARBA" id="ARBA00023163"/>
    </source>
</evidence>
<keyword evidence="4" id="KW-0804">Transcription</keyword>
<dbReference type="Pfam" id="PF13377">
    <property type="entry name" value="Peripla_BP_3"/>
    <property type="match status" value="1"/>
</dbReference>
<dbReference type="PROSITE" id="PS50932">
    <property type="entry name" value="HTH_LACI_2"/>
    <property type="match status" value="1"/>
</dbReference>
<sequence>MFLFLHKLEALPILGKFTYGGDYIKTDNLNIYDIAKEANVSISTVSRVMNNSGSVSQKTRDKVEAIIKKADYSPNNIARSLASNKSSLIGLLVPDIRNYFHSQACYEIDNLLKDHGYRTLLSNTTKNLDEKIKILKIQKHQMVEGIITIGSDYNEKEFIDEAVELNKTIPIVQLNNYNENLVSVYCDEKDGMDQALAYLRSNNYQKPAFVYITRSKNNRAFNEKKKGYEQALNKYYENKDYIEIFLDDYSYEDLLKKIKAEGIDAIQCENDNIAIKLFKFFTDKGLDVPGDIGIIGFDNQLTTDYTQKRISSIDHKIYDHSKVAVDLLLELINDKEVKRDNVIKPELVVKETT</sequence>
<keyword evidence="1" id="KW-0678">Repressor</keyword>
<dbReference type="Proteomes" id="UP001198374">
    <property type="component" value="Unassembled WGS sequence"/>
</dbReference>
<comment type="caution">
    <text evidence="6">The sequence shown here is derived from an EMBL/GenBank/DDBJ whole genome shotgun (WGS) entry which is preliminary data.</text>
</comment>
<keyword evidence="3" id="KW-0238">DNA-binding</keyword>
<dbReference type="CDD" id="cd01392">
    <property type="entry name" value="HTH_LacI"/>
    <property type="match status" value="1"/>
</dbReference>
<gene>
    <name evidence="6" type="ORF">LDJ82_03820</name>
</gene>